<evidence type="ECO:0000313" key="1">
    <source>
        <dbReference type="EMBL" id="GAA0863473.1"/>
    </source>
</evidence>
<keyword evidence="2" id="KW-1185">Reference proteome</keyword>
<evidence type="ECO:0000313" key="2">
    <source>
        <dbReference type="Proteomes" id="UP001500738"/>
    </source>
</evidence>
<organism evidence="1 2">
    <name type="scientific">Sphingopyxis soli</name>
    <dbReference type="NCBI Taxonomy" id="592051"/>
    <lineage>
        <taxon>Bacteria</taxon>
        <taxon>Pseudomonadati</taxon>
        <taxon>Pseudomonadota</taxon>
        <taxon>Alphaproteobacteria</taxon>
        <taxon>Sphingomonadales</taxon>
        <taxon>Sphingomonadaceae</taxon>
        <taxon>Sphingopyxis</taxon>
    </lineage>
</organism>
<dbReference type="Proteomes" id="UP001500738">
    <property type="component" value="Unassembled WGS sequence"/>
</dbReference>
<proteinExistence type="predicted"/>
<sequence>MLAQIQAHPERGSSAARMRIATLNKLVGAEPTGKPAKTH</sequence>
<evidence type="ECO:0008006" key="3">
    <source>
        <dbReference type="Google" id="ProtNLM"/>
    </source>
</evidence>
<comment type="caution">
    <text evidence="1">The sequence shown here is derived from an EMBL/GenBank/DDBJ whole genome shotgun (WGS) entry which is preliminary data.</text>
</comment>
<name>A0ABP3XCW0_9SPHN</name>
<reference evidence="2" key="1">
    <citation type="journal article" date="2019" name="Int. J. Syst. Evol. Microbiol.">
        <title>The Global Catalogue of Microorganisms (GCM) 10K type strain sequencing project: providing services to taxonomists for standard genome sequencing and annotation.</title>
        <authorList>
            <consortium name="The Broad Institute Genomics Platform"/>
            <consortium name="The Broad Institute Genome Sequencing Center for Infectious Disease"/>
            <person name="Wu L."/>
            <person name="Ma J."/>
        </authorList>
    </citation>
    <scope>NUCLEOTIDE SEQUENCE [LARGE SCALE GENOMIC DNA]</scope>
    <source>
        <strain evidence="2">JCM 15910</strain>
    </source>
</reference>
<dbReference type="EMBL" id="BAAAFE010000007">
    <property type="protein sequence ID" value="GAA0863473.1"/>
    <property type="molecule type" value="Genomic_DNA"/>
</dbReference>
<accession>A0ABP3XCW0</accession>
<protein>
    <recommendedName>
        <fullName evidence="3">Transposase</fullName>
    </recommendedName>
</protein>
<gene>
    <name evidence="1" type="ORF">GCM10009115_14140</name>
</gene>